<dbReference type="GO" id="GO:0005975">
    <property type="term" value="P:carbohydrate metabolic process"/>
    <property type="evidence" value="ECO:0007669"/>
    <property type="project" value="InterPro"/>
</dbReference>
<reference evidence="2 3" key="1">
    <citation type="submission" date="2017-11" db="EMBL/GenBank/DDBJ databases">
        <title>Genomic Encyclopedia of Archaeal and Bacterial Type Strains, Phase II (KMG-II): From Individual Species to Whole Genera.</title>
        <authorList>
            <person name="Goeker M."/>
        </authorList>
    </citation>
    <scope>NUCLEOTIDE SEQUENCE [LARGE SCALE GENOMIC DNA]</scope>
    <source>
        <strain evidence="2 3">DSM 22413</strain>
    </source>
</reference>
<keyword evidence="1" id="KW-0378">Hydrolase</keyword>
<dbReference type="HAMAP" id="MF_00691">
    <property type="entry name" value="PxpA"/>
    <property type="match status" value="1"/>
</dbReference>
<accession>A0A2M8W1B3</accession>
<dbReference type="OrthoDB" id="9773478at2"/>
<dbReference type="AlphaFoldDB" id="A0A2M8W1B3"/>
<protein>
    <recommendedName>
        <fullName evidence="1">5-oxoprolinase subunit A</fullName>
        <shortName evidence="1">5-OPase subunit A</shortName>
        <ecNumber evidence="1">3.5.2.9</ecNumber>
    </recommendedName>
    <alternativeName>
        <fullName evidence="1">5-oxoprolinase (ATP-hydrolyzing) subunit A</fullName>
    </alternativeName>
</protein>
<dbReference type="GO" id="GO:0005524">
    <property type="term" value="F:ATP binding"/>
    <property type="evidence" value="ECO:0007669"/>
    <property type="project" value="UniProtKB-UniRule"/>
</dbReference>
<dbReference type="InterPro" id="IPR011330">
    <property type="entry name" value="Glyco_hydro/deAcase_b/a-brl"/>
</dbReference>
<comment type="similarity">
    <text evidence="1">Belongs to the LamB/PxpA family.</text>
</comment>
<sequence>MAQHEGPVVDLNVDLGEGFGRWSLVDDVALLDLVSSANVACGFHAGDPSLLRRVCEAAAARGVAVGAHVAYRDLVGFGRRYVAASRTELRDDVVYQVGALDACARAAGTRVAYVKPHGALYNRIVHDEVHAAAVVDAVVDLGATLPLMGLPGSAVLRLAADLGVRKLTEAFGDRGYRPDGTLVPRGRPGAVISDPTLVAARVVRLATDGVVDASDGSPVRAAVDSVCVHSDTPGALDVLRAVRTALDDTGVLVRPAVQVAR</sequence>
<keyword evidence="3" id="KW-1185">Reference proteome</keyword>
<evidence type="ECO:0000256" key="1">
    <source>
        <dbReference type="HAMAP-Rule" id="MF_00691"/>
    </source>
</evidence>
<dbReference type="GO" id="GO:0017168">
    <property type="term" value="F:5-oxoprolinase (ATP-hydrolyzing) activity"/>
    <property type="evidence" value="ECO:0007669"/>
    <property type="project" value="UniProtKB-UniRule"/>
</dbReference>
<dbReference type="InterPro" id="IPR005501">
    <property type="entry name" value="LamB/YcsF/PxpA-like"/>
</dbReference>
<comment type="subunit">
    <text evidence="1">Forms a complex composed of PxpA, PxpB and PxpC.</text>
</comment>
<name>A0A2M8W1B3_9MICO</name>
<dbReference type="NCBIfam" id="NF003816">
    <property type="entry name" value="PRK05406.1-5"/>
    <property type="match status" value="1"/>
</dbReference>
<comment type="caution">
    <text evidence="2">The sequence shown here is derived from an EMBL/GenBank/DDBJ whole genome shotgun (WGS) entry which is preliminary data.</text>
</comment>
<evidence type="ECO:0000313" key="2">
    <source>
        <dbReference type="EMBL" id="PJI84705.1"/>
    </source>
</evidence>
<keyword evidence="1" id="KW-0547">Nucleotide-binding</keyword>
<keyword evidence="1" id="KW-0067">ATP-binding</keyword>
<dbReference type="CDD" id="cd10787">
    <property type="entry name" value="LamB_YcsF_like"/>
    <property type="match status" value="1"/>
</dbReference>
<dbReference type="Pfam" id="PF03746">
    <property type="entry name" value="LamB_YcsF"/>
    <property type="match status" value="1"/>
</dbReference>
<comment type="catalytic activity">
    <reaction evidence="1">
        <text>5-oxo-L-proline + ATP + 2 H2O = L-glutamate + ADP + phosphate + H(+)</text>
        <dbReference type="Rhea" id="RHEA:10348"/>
        <dbReference type="ChEBI" id="CHEBI:15377"/>
        <dbReference type="ChEBI" id="CHEBI:15378"/>
        <dbReference type="ChEBI" id="CHEBI:29985"/>
        <dbReference type="ChEBI" id="CHEBI:30616"/>
        <dbReference type="ChEBI" id="CHEBI:43474"/>
        <dbReference type="ChEBI" id="CHEBI:58402"/>
        <dbReference type="ChEBI" id="CHEBI:456216"/>
        <dbReference type="EC" id="3.5.2.9"/>
    </reaction>
</comment>
<dbReference type="Gene3D" id="3.20.20.370">
    <property type="entry name" value="Glycoside hydrolase/deacetylase"/>
    <property type="match status" value="1"/>
</dbReference>
<dbReference type="NCBIfam" id="NF003814">
    <property type="entry name" value="PRK05406.1-3"/>
    <property type="match status" value="1"/>
</dbReference>
<comment type="function">
    <text evidence="1">Catalyzes the cleavage of 5-oxoproline to form L-glutamate coupled to the hydrolysis of ATP to ADP and inorganic phosphate.</text>
</comment>
<dbReference type="PANTHER" id="PTHR30292:SF0">
    <property type="entry name" value="5-OXOPROLINASE SUBUNIT A"/>
    <property type="match status" value="1"/>
</dbReference>
<dbReference type="Proteomes" id="UP000231586">
    <property type="component" value="Unassembled WGS sequence"/>
</dbReference>
<dbReference type="RefSeq" id="WP_100351257.1">
    <property type="nucleotide sequence ID" value="NZ_PGTZ01000014.1"/>
</dbReference>
<dbReference type="EC" id="3.5.2.9" evidence="1"/>
<gene>
    <name evidence="1" type="primary">pxpA</name>
    <name evidence="2" type="ORF">CLV34_3160</name>
</gene>
<dbReference type="EMBL" id="PGTZ01000014">
    <property type="protein sequence ID" value="PJI84705.1"/>
    <property type="molecule type" value="Genomic_DNA"/>
</dbReference>
<dbReference type="SUPFAM" id="SSF88713">
    <property type="entry name" value="Glycoside hydrolase/deacetylase"/>
    <property type="match status" value="1"/>
</dbReference>
<evidence type="ECO:0000313" key="3">
    <source>
        <dbReference type="Proteomes" id="UP000231586"/>
    </source>
</evidence>
<proteinExistence type="inferred from homology"/>
<organism evidence="2 3">
    <name type="scientific">Luteimicrobium subarcticum</name>
    <dbReference type="NCBI Taxonomy" id="620910"/>
    <lineage>
        <taxon>Bacteria</taxon>
        <taxon>Bacillati</taxon>
        <taxon>Actinomycetota</taxon>
        <taxon>Actinomycetes</taxon>
        <taxon>Micrococcales</taxon>
        <taxon>Luteimicrobium</taxon>
    </lineage>
</organism>
<dbReference type="PANTHER" id="PTHR30292">
    <property type="entry name" value="UNCHARACTERIZED PROTEIN YBGL-RELATED"/>
    <property type="match status" value="1"/>
</dbReference>